<evidence type="ECO:0000313" key="2">
    <source>
        <dbReference type="Proteomes" id="UP000283538"/>
    </source>
</evidence>
<accession>A0A414ML84</accession>
<protein>
    <submittedName>
        <fullName evidence="1">Uncharacterized protein</fullName>
    </submittedName>
</protein>
<dbReference type="AlphaFoldDB" id="A0A414ML84"/>
<sequence length="289" mass="33925">MGRFTERCIENLLGELQVYAERANEAMSLIVDNFQLTYDAQEDTVDLTRIEHPDWYGNDFEKECKVRLESYESIINDDINKQFENYFDLVESYFSEFEDEKRYTLLRKLMKSSSLFLQHQSLVLYDFIYDFKEQDCELRETFEEGCANFALCIIDDFYSFIREVVDLCKVYKIDAYEIAVGLFPTSKDIELSLFDKDYIAEEDGAKDPIWKNGITMNWKGQNNVLTDMFRQAKNKGYLTNSIPDIAIFLKENFSCFANTKLSTIETQLKNNSSSANAFPKEEKRIKIDN</sequence>
<organism evidence="1 2">
    <name type="scientific">Bacteroides eggerthii</name>
    <dbReference type="NCBI Taxonomy" id="28111"/>
    <lineage>
        <taxon>Bacteria</taxon>
        <taxon>Pseudomonadati</taxon>
        <taxon>Bacteroidota</taxon>
        <taxon>Bacteroidia</taxon>
        <taxon>Bacteroidales</taxon>
        <taxon>Bacteroidaceae</taxon>
        <taxon>Bacteroides</taxon>
    </lineage>
</organism>
<dbReference type="RefSeq" id="WP_004295158.1">
    <property type="nucleotide sequence ID" value="NZ_JAQECU010000003.1"/>
</dbReference>
<gene>
    <name evidence="1" type="ORF">DW701_01730</name>
</gene>
<dbReference type="EMBL" id="QSLA01000001">
    <property type="protein sequence ID" value="RHF12955.1"/>
    <property type="molecule type" value="Genomic_DNA"/>
</dbReference>
<comment type="caution">
    <text evidence="1">The sequence shown here is derived from an EMBL/GenBank/DDBJ whole genome shotgun (WGS) entry which is preliminary data.</text>
</comment>
<proteinExistence type="predicted"/>
<dbReference type="Proteomes" id="UP000283538">
    <property type="component" value="Unassembled WGS sequence"/>
</dbReference>
<reference evidence="1 2" key="1">
    <citation type="submission" date="2018-08" db="EMBL/GenBank/DDBJ databases">
        <title>A genome reference for cultivated species of the human gut microbiota.</title>
        <authorList>
            <person name="Zou Y."/>
            <person name="Xue W."/>
            <person name="Luo G."/>
        </authorList>
    </citation>
    <scope>NUCLEOTIDE SEQUENCE [LARGE SCALE GENOMIC DNA]</scope>
    <source>
        <strain evidence="1 2">AM26-26AC</strain>
    </source>
</reference>
<evidence type="ECO:0000313" key="1">
    <source>
        <dbReference type="EMBL" id="RHF12955.1"/>
    </source>
</evidence>
<name>A0A414ML84_9BACE</name>